<reference evidence="8 9" key="1">
    <citation type="submission" date="2015-01" db="EMBL/GenBank/DDBJ databases">
        <title>The Genome Sequence of Capronia semiimmersa CBS27337.</title>
        <authorList>
            <consortium name="The Broad Institute Genomics Platform"/>
            <person name="Cuomo C."/>
            <person name="de Hoog S."/>
            <person name="Gorbushina A."/>
            <person name="Stielow B."/>
            <person name="Teixiera M."/>
            <person name="Abouelleil A."/>
            <person name="Chapman S.B."/>
            <person name="Priest M."/>
            <person name="Young S.K."/>
            <person name="Wortman J."/>
            <person name="Nusbaum C."/>
            <person name="Birren B."/>
        </authorList>
    </citation>
    <scope>NUCLEOTIDE SEQUENCE [LARGE SCALE GENOMIC DNA]</scope>
    <source>
        <strain evidence="8 9">CBS 27337</strain>
    </source>
</reference>
<dbReference type="InterPro" id="IPR051059">
    <property type="entry name" value="VerF-like"/>
</dbReference>
<gene>
    <name evidence="8" type="ORF">PV04_03545</name>
</gene>
<dbReference type="Proteomes" id="UP000054266">
    <property type="component" value="Unassembled WGS sequence"/>
</dbReference>
<keyword evidence="9" id="KW-1185">Reference proteome</keyword>
<keyword evidence="5" id="KW-0862">Zinc</keyword>
<evidence type="ECO:0000256" key="6">
    <source>
        <dbReference type="ARBA" id="ARBA00023242"/>
    </source>
</evidence>
<dbReference type="STRING" id="5601.A0A0D2GGH9"/>
<feature type="region of interest" description="Disordered" evidence="7">
    <location>
        <begin position="310"/>
        <end position="329"/>
    </location>
</feature>
<protein>
    <recommendedName>
        <fullName evidence="10">Transcription factor domain-containing protein</fullName>
    </recommendedName>
</protein>
<dbReference type="GO" id="GO:0005634">
    <property type="term" value="C:nucleus"/>
    <property type="evidence" value="ECO:0007669"/>
    <property type="project" value="UniProtKB-SubCell"/>
</dbReference>
<evidence type="ECO:0000256" key="3">
    <source>
        <dbReference type="ARBA" id="ARBA00022737"/>
    </source>
</evidence>
<dbReference type="HOGENOM" id="CLU_012538_1_0_1"/>
<dbReference type="PANTHER" id="PTHR40626:SF3">
    <property type="entry name" value="TRANSCRIPTION FACTOR WITH C2H2 AND ZN(2)-CYS(6) DNA BINDING DOMAIN (EUROFUNG)-RELATED"/>
    <property type="match status" value="1"/>
</dbReference>
<proteinExistence type="predicted"/>
<dbReference type="AlphaFoldDB" id="A0A0D2GGH9"/>
<name>A0A0D2GGH9_9EURO</name>
<organism evidence="8 9">
    <name type="scientific">Phialophora macrospora</name>
    <dbReference type="NCBI Taxonomy" id="1851006"/>
    <lineage>
        <taxon>Eukaryota</taxon>
        <taxon>Fungi</taxon>
        <taxon>Dikarya</taxon>
        <taxon>Ascomycota</taxon>
        <taxon>Pezizomycotina</taxon>
        <taxon>Eurotiomycetes</taxon>
        <taxon>Chaetothyriomycetidae</taxon>
        <taxon>Chaetothyriales</taxon>
        <taxon>Herpotrichiellaceae</taxon>
        <taxon>Phialophora</taxon>
    </lineage>
</organism>
<dbReference type="PANTHER" id="PTHR40626">
    <property type="entry name" value="MIP31509P"/>
    <property type="match status" value="1"/>
</dbReference>
<keyword evidence="4" id="KW-0863">Zinc-finger</keyword>
<evidence type="ECO:0000256" key="5">
    <source>
        <dbReference type="ARBA" id="ARBA00022833"/>
    </source>
</evidence>
<evidence type="ECO:0000256" key="7">
    <source>
        <dbReference type="SAM" id="MobiDB-lite"/>
    </source>
</evidence>
<dbReference type="GO" id="GO:0000978">
    <property type="term" value="F:RNA polymerase II cis-regulatory region sequence-specific DNA binding"/>
    <property type="evidence" value="ECO:0007669"/>
    <property type="project" value="InterPro"/>
</dbReference>
<dbReference type="GO" id="GO:0008270">
    <property type="term" value="F:zinc ion binding"/>
    <property type="evidence" value="ECO:0007669"/>
    <property type="project" value="UniProtKB-KW"/>
</dbReference>
<keyword evidence="2" id="KW-0479">Metal-binding</keyword>
<evidence type="ECO:0000256" key="1">
    <source>
        <dbReference type="ARBA" id="ARBA00004123"/>
    </source>
</evidence>
<dbReference type="GO" id="GO:0000785">
    <property type="term" value="C:chromatin"/>
    <property type="evidence" value="ECO:0007669"/>
    <property type="project" value="TreeGrafter"/>
</dbReference>
<dbReference type="EMBL" id="KN846957">
    <property type="protein sequence ID" value="KIW71364.1"/>
    <property type="molecule type" value="Genomic_DNA"/>
</dbReference>
<evidence type="ECO:0000313" key="8">
    <source>
        <dbReference type="EMBL" id="KIW71364.1"/>
    </source>
</evidence>
<keyword evidence="3" id="KW-0677">Repeat</keyword>
<evidence type="ECO:0000256" key="4">
    <source>
        <dbReference type="ARBA" id="ARBA00022771"/>
    </source>
</evidence>
<sequence>MVLLGASYSPHAATRERARYWADSVEAMAFADEYFGSATVFSALNAACLERRLRALQAGHAMCIYQTFEGNTMARRRARRCRFNEVVAMARELGFQNGRHENLEDVTRDTFSWEEFILKEELVRTLVYMIVLDSAFGILYNTIPRVMVSEIQTDLVCPEACFQATTESECLQHLLAWTSHPLWKGRRLSIAGAFGILSGTNLDFQTQQMFAQFGDLNLYLLICAFHSTVFYIRNSILPFEQTRSVANFSRNWRRIWTLRELRRFREAFGTPAQGTGDDAMRMERWRQTGFMKEALQFWLLGQIMVESKRPSQRDQSPKLGDNDAPIQFDQPCMNDLKQYLRSFDRTLS</sequence>
<dbReference type="GO" id="GO:0000981">
    <property type="term" value="F:DNA-binding transcription factor activity, RNA polymerase II-specific"/>
    <property type="evidence" value="ECO:0007669"/>
    <property type="project" value="InterPro"/>
</dbReference>
<comment type="subcellular location">
    <subcellularLocation>
        <location evidence="1">Nucleus</location>
    </subcellularLocation>
</comment>
<evidence type="ECO:0000313" key="9">
    <source>
        <dbReference type="Proteomes" id="UP000054266"/>
    </source>
</evidence>
<keyword evidence="6" id="KW-0539">Nucleus</keyword>
<accession>A0A0D2GGH9</accession>
<evidence type="ECO:0000256" key="2">
    <source>
        <dbReference type="ARBA" id="ARBA00022723"/>
    </source>
</evidence>
<evidence type="ECO:0008006" key="10">
    <source>
        <dbReference type="Google" id="ProtNLM"/>
    </source>
</evidence>